<feature type="domain" description="NTF2-like" evidence="2">
    <location>
        <begin position="380"/>
        <end position="532"/>
    </location>
</feature>
<organism evidence="3 4">
    <name type="scientific">Caenorhabditis briggsae</name>
    <dbReference type="NCBI Taxonomy" id="6238"/>
    <lineage>
        <taxon>Eukaryota</taxon>
        <taxon>Metazoa</taxon>
        <taxon>Ecdysozoa</taxon>
        <taxon>Nematoda</taxon>
        <taxon>Chromadorea</taxon>
        <taxon>Rhabditida</taxon>
        <taxon>Rhabditina</taxon>
        <taxon>Rhabditomorpha</taxon>
        <taxon>Rhabditoidea</taxon>
        <taxon>Rhabditidae</taxon>
        <taxon>Peloderinae</taxon>
        <taxon>Caenorhabditis</taxon>
    </lineage>
</organism>
<name>A0AAE9EFJ1_CAEBR</name>
<proteinExistence type="predicted"/>
<feature type="domain" description="NTF2-like" evidence="2">
    <location>
        <begin position="233"/>
        <end position="378"/>
    </location>
</feature>
<evidence type="ECO:0000313" key="3">
    <source>
        <dbReference type="EMBL" id="UMM20362.1"/>
    </source>
</evidence>
<dbReference type="Proteomes" id="UP000829354">
    <property type="component" value="Chromosome II"/>
</dbReference>
<reference evidence="3 4" key="1">
    <citation type="submission" date="2022-04" db="EMBL/GenBank/DDBJ databases">
        <title>Chromosome-level reference genomes for two strains of Caenorhabditis briggsae: an improved platform for comparative genomics.</title>
        <authorList>
            <person name="Stevens L."/>
            <person name="Andersen E."/>
        </authorList>
    </citation>
    <scope>NUCLEOTIDE SEQUENCE [LARGE SCALE GENOMIC DNA]</scope>
    <source>
        <strain evidence="3">VX34</strain>
        <tissue evidence="3">Whole-organism</tissue>
    </source>
</reference>
<sequence>MILRNISLLLLSTFFISDLHSFEDSKIDGILKKVGKRYIRRDQKMMGLIAKHHRLKDWDGLPEQYQAWYVKTKALIISEHVVHQSFIENPRWQEHVKLLYDMQHDDMVAEICGTPIKLNKYQFDKYLHNQRQNFMLAVVPIIPYKIEILKDKRVFNIMIGFETTAREGYSVQNYWNVTYELMDFMGYHKELADFKITHISINGGCTEYGHVDLSGIPNMKNNTLELLKRENNPSVESLFELFMPVYATYLESSTREVIPTVWLESLDDDPMYLQATVCHVEKEPRQQNYTKKEFIRWYEKFQEMWHVKEGGAEDWIRVQMIDAKDDMLSARMTMSVQVGTNETAPVHDWDFRIVLRYNEHGDEKWYITKLDVLCPPTIDNYRDLSLMHIGDVVTSNFLWYVQILPTPVTWYQTLDFLKPFTHQNTMLAEICNHTNINLTEIYSKVISREYKNMESPKGEDIPRDDTYILYSLDNVRFDPSAKELADFKLATVLTGRANAPREWIYVWDFKIRWDDMDQFYYVEKVELACPEKLYGPAVFRFHKIQPIRFHY</sequence>
<keyword evidence="1" id="KW-0732">Signal</keyword>
<dbReference type="EMBL" id="CP092621">
    <property type="protein sequence ID" value="UMM20362.1"/>
    <property type="molecule type" value="Genomic_DNA"/>
</dbReference>
<evidence type="ECO:0000313" key="4">
    <source>
        <dbReference type="Proteomes" id="UP000829354"/>
    </source>
</evidence>
<gene>
    <name evidence="3" type="ORF">L5515_015662</name>
</gene>
<protein>
    <recommendedName>
        <fullName evidence="2">NTF2-like domain-containing protein</fullName>
    </recommendedName>
</protein>
<evidence type="ECO:0000259" key="2">
    <source>
        <dbReference type="Pfam" id="PF26529"/>
    </source>
</evidence>
<accession>A0AAE9EFJ1</accession>
<dbReference type="InterPro" id="IPR058879">
    <property type="entry name" value="NTF2-like_dom_nem"/>
</dbReference>
<dbReference type="Pfam" id="PF26529">
    <property type="entry name" value="NTF2_2"/>
    <property type="match status" value="3"/>
</dbReference>
<keyword evidence="4" id="KW-1185">Reference proteome</keyword>
<dbReference type="AlphaFoldDB" id="A0AAE9EFJ1"/>
<feature type="domain" description="NTF2-like" evidence="2">
    <location>
        <begin position="74"/>
        <end position="209"/>
    </location>
</feature>
<evidence type="ECO:0000256" key="1">
    <source>
        <dbReference type="SAM" id="SignalP"/>
    </source>
</evidence>
<feature type="signal peptide" evidence="1">
    <location>
        <begin position="1"/>
        <end position="21"/>
    </location>
</feature>
<feature type="chain" id="PRO_5042177548" description="NTF2-like domain-containing protein" evidence="1">
    <location>
        <begin position="22"/>
        <end position="551"/>
    </location>
</feature>